<name>I0W5G9_9FLAO</name>
<evidence type="ECO:0000256" key="2">
    <source>
        <dbReference type="ARBA" id="ARBA00022692"/>
    </source>
</evidence>
<evidence type="ECO:0000256" key="4">
    <source>
        <dbReference type="ARBA" id="ARBA00023136"/>
    </source>
</evidence>
<feature type="transmembrane region" description="Helical" evidence="5">
    <location>
        <begin position="48"/>
        <end position="69"/>
    </location>
</feature>
<evidence type="ECO:0000256" key="3">
    <source>
        <dbReference type="ARBA" id="ARBA00022989"/>
    </source>
</evidence>
<dbReference type="GO" id="GO:0030416">
    <property type="term" value="P:methylamine metabolic process"/>
    <property type="evidence" value="ECO:0007669"/>
    <property type="project" value="InterPro"/>
</dbReference>
<reference evidence="7 8" key="1">
    <citation type="journal article" date="2012" name="J. Bacteriol.">
        <title>Genome Sequence of the Halotolerant Bacterium Imtechella halotolerans K1T.</title>
        <authorList>
            <person name="Kumar S."/>
            <person name="Vikram S."/>
            <person name="Subramanian S."/>
            <person name="Raghava G.P."/>
            <person name="Pinnaka A.K."/>
        </authorList>
    </citation>
    <scope>NUCLEOTIDE SEQUENCE [LARGE SCALE GENOMIC DNA]</scope>
    <source>
        <strain evidence="7 8">K1</strain>
    </source>
</reference>
<feature type="transmembrane region" description="Helical" evidence="5">
    <location>
        <begin position="118"/>
        <end position="135"/>
    </location>
</feature>
<evidence type="ECO:0000313" key="8">
    <source>
        <dbReference type="Proteomes" id="UP000005938"/>
    </source>
</evidence>
<dbReference type="Pfam" id="PF07291">
    <property type="entry name" value="MauE"/>
    <property type="match status" value="1"/>
</dbReference>
<evidence type="ECO:0000313" key="7">
    <source>
        <dbReference type="EMBL" id="EID71635.1"/>
    </source>
</evidence>
<sequence>QKHRILISEIISILFIMLFVYTGFSKLMDGNTFYNNLINSPFAHVKSIAGFISWVIPLLEIIVAILLLFRKTRLKGLYGSLGLMMSFTAYVIGILFFSPYEPCSCGGVIALLSWNQHFIFNIIWVIMAISAIVLLRESSAKAINNYKLK</sequence>
<keyword evidence="8" id="KW-1185">Reference proteome</keyword>
<dbReference type="AlphaFoldDB" id="I0W5G9"/>
<accession>I0W5G9</accession>
<feature type="transmembrane region" description="Helical" evidence="5">
    <location>
        <begin position="76"/>
        <end position="98"/>
    </location>
</feature>
<organism evidence="7 8">
    <name type="scientific">Imtechella halotolerans K1</name>
    <dbReference type="NCBI Taxonomy" id="946077"/>
    <lineage>
        <taxon>Bacteria</taxon>
        <taxon>Pseudomonadati</taxon>
        <taxon>Bacteroidota</taxon>
        <taxon>Flavobacteriia</taxon>
        <taxon>Flavobacteriales</taxon>
        <taxon>Flavobacteriaceae</taxon>
        <taxon>Imtechella</taxon>
    </lineage>
</organism>
<proteinExistence type="predicted"/>
<dbReference type="STRING" id="946077.W5A_13475"/>
<keyword evidence="4 5" id="KW-0472">Membrane</keyword>
<keyword evidence="3 5" id="KW-1133">Transmembrane helix</keyword>
<comment type="caution">
    <text evidence="7">The sequence shown here is derived from an EMBL/GenBank/DDBJ whole genome shotgun (WGS) entry which is preliminary data.</text>
</comment>
<protein>
    <recommendedName>
        <fullName evidence="6">Methylamine utilisation protein MauE domain-containing protein</fullName>
    </recommendedName>
</protein>
<dbReference type="RefSeq" id="WP_008241608.1">
    <property type="nucleotide sequence ID" value="NZ_AJJU01000043.1"/>
</dbReference>
<dbReference type="eggNOG" id="ENOG502Z9VN">
    <property type="taxonomic scope" value="Bacteria"/>
</dbReference>
<dbReference type="InterPro" id="IPR009908">
    <property type="entry name" value="Methylamine_util_MauE"/>
</dbReference>
<evidence type="ECO:0000256" key="1">
    <source>
        <dbReference type="ARBA" id="ARBA00004141"/>
    </source>
</evidence>
<comment type="subcellular location">
    <subcellularLocation>
        <location evidence="1">Membrane</location>
        <topology evidence="1">Multi-pass membrane protein</topology>
    </subcellularLocation>
</comment>
<gene>
    <name evidence="7" type="ORF">W5A_13475</name>
</gene>
<evidence type="ECO:0000259" key="6">
    <source>
        <dbReference type="Pfam" id="PF07291"/>
    </source>
</evidence>
<dbReference type="EMBL" id="AJJU01000043">
    <property type="protein sequence ID" value="EID71635.1"/>
    <property type="molecule type" value="Genomic_DNA"/>
</dbReference>
<feature type="non-terminal residue" evidence="7">
    <location>
        <position position="1"/>
    </location>
</feature>
<evidence type="ECO:0000256" key="5">
    <source>
        <dbReference type="SAM" id="Phobius"/>
    </source>
</evidence>
<dbReference type="GO" id="GO:0016020">
    <property type="term" value="C:membrane"/>
    <property type="evidence" value="ECO:0007669"/>
    <property type="project" value="UniProtKB-SubCell"/>
</dbReference>
<dbReference type="Proteomes" id="UP000005938">
    <property type="component" value="Unassembled WGS sequence"/>
</dbReference>
<feature type="domain" description="Methylamine utilisation protein MauE" evidence="6">
    <location>
        <begin position="7"/>
        <end position="133"/>
    </location>
</feature>
<keyword evidence="2 5" id="KW-0812">Transmembrane</keyword>
<feature type="transmembrane region" description="Helical" evidence="5">
    <location>
        <begin position="7"/>
        <end position="28"/>
    </location>
</feature>